<dbReference type="GO" id="GO:0005975">
    <property type="term" value="P:carbohydrate metabolic process"/>
    <property type="evidence" value="ECO:0007669"/>
    <property type="project" value="InterPro"/>
</dbReference>
<sequence>MAENRYIPNDDQPLLREPQPQAQLLWCLTRIVQECPPQTPWKDTFKSKPIGLWTGPTSIAYLFFRLSETHPNIQVDGQGPVEWCSKYLDCGSQDIPDAHGLNGWGVKNEYLAYNTVKAVAAQSSLHALKVTQTILGDYHCPESDDEHLSGRAGALALLRILRRYCAFAQDEADRCIELLIQQIMSHTPWRFHGHNYTGAAHGVIGILTQIVLSDGAMGKDEAIESLITEQLDLQADDGHWFITHDPGVGSPDLVHYCHGSPGYVISLLAMRPFLKVELQNRIDTAVELGRREVWQKGLLRKEPNLCHGIVGNMLALGEWSEKEHFMAHATGEYISEAIAQGEFIAGDDAFGLLWGEAGRAWGWMMMDCGHDMGYPSYTDI</sequence>
<feature type="binding site" evidence="1">
    <location>
        <position position="306"/>
    </location>
    <ligand>
        <name>Zn(2+)</name>
        <dbReference type="ChEBI" id="CHEBI:29105"/>
    </ligand>
</feature>
<dbReference type="InterPro" id="IPR007822">
    <property type="entry name" value="LANC-like"/>
</dbReference>
<reference evidence="2" key="1">
    <citation type="submission" date="2023-06" db="EMBL/GenBank/DDBJ databases">
        <title>Conoideocrella luteorostrata (Hypocreales: Clavicipitaceae), a potential biocontrol fungus for elongate hemlock scale in United States Christmas tree production areas.</title>
        <authorList>
            <person name="Barrett H."/>
            <person name="Lovett B."/>
            <person name="Macias A.M."/>
            <person name="Stajich J.E."/>
            <person name="Kasson M.T."/>
        </authorList>
    </citation>
    <scope>NUCLEOTIDE SEQUENCE</scope>
    <source>
        <strain evidence="2">ARSEF 14590</strain>
    </source>
</reference>
<evidence type="ECO:0000313" key="2">
    <source>
        <dbReference type="EMBL" id="KAK2592848.1"/>
    </source>
</evidence>
<dbReference type="GO" id="GO:0005886">
    <property type="term" value="C:plasma membrane"/>
    <property type="evidence" value="ECO:0007669"/>
    <property type="project" value="TreeGrafter"/>
</dbReference>
<dbReference type="AlphaFoldDB" id="A0AAJ0CJ87"/>
<proteinExistence type="predicted"/>
<comment type="caution">
    <text evidence="2">The sequence shown here is derived from an EMBL/GenBank/DDBJ whole genome shotgun (WGS) entry which is preliminary data.</text>
</comment>
<dbReference type="Proteomes" id="UP001251528">
    <property type="component" value="Unassembled WGS sequence"/>
</dbReference>
<organism evidence="2 3">
    <name type="scientific">Conoideocrella luteorostrata</name>
    <dbReference type="NCBI Taxonomy" id="1105319"/>
    <lineage>
        <taxon>Eukaryota</taxon>
        <taxon>Fungi</taxon>
        <taxon>Dikarya</taxon>
        <taxon>Ascomycota</taxon>
        <taxon>Pezizomycotina</taxon>
        <taxon>Sordariomycetes</taxon>
        <taxon>Hypocreomycetidae</taxon>
        <taxon>Hypocreales</taxon>
        <taxon>Clavicipitaceae</taxon>
        <taxon>Conoideocrella</taxon>
    </lineage>
</organism>
<feature type="binding site" evidence="1">
    <location>
        <position position="307"/>
    </location>
    <ligand>
        <name>Zn(2+)</name>
        <dbReference type="ChEBI" id="CHEBI:29105"/>
    </ligand>
</feature>
<dbReference type="CDD" id="cd04794">
    <property type="entry name" value="euk_LANCL"/>
    <property type="match status" value="1"/>
</dbReference>
<dbReference type="Gene3D" id="1.50.10.10">
    <property type="match status" value="1"/>
</dbReference>
<evidence type="ECO:0000256" key="1">
    <source>
        <dbReference type="PIRSR" id="PIRSR607822-1"/>
    </source>
</evidence>
<dbReference type="GO" id="GO:0031179">
    <property type="term" value="P:peptide modification"/>
    <property type="evidence" value="ECO:0007669"/>
    <property type="project" value="InterPro"/>
</dbReference>
<protein>
    <recommendedName>
        <fullName evidence="4">Lanthionine synthetase C-like protein</fullName>
    </recommendedName>
</protein>
<gene>
    <name evidence="2" type="ORF">QQS21_009451</name>
</gene>
<dbReference type="SUPFAM" id="SSF158745">
    <property type="entry name" value="LanC-like"/>
    <property type="match status" value="1"/>
</dbReference>
<keyword evidence="1" id="KW-0862">Zinc</keyword>
<accession>A0AAJ0CJ87</accession>
<name>A0AAJ0CJ87_9HYPO</name>
<dbReference type="EMBL" id="JASWJB010000242">
    <property type="protein sequence ID" value="KAK2592848.1"/>
    <property type="molecule type" value="Genomic_DNA"/>
</dbReference>
<feature type="binding site" evidence="1">
    <location>
        <position position="257"/>
    </location>
    <ligand>
        <name>Zn(2+)</name>
        <dbReference type="ChEBI" id="CHEBI:29105"/>
    </ligand>
</feature>
<dbReference type="GO" id="GO:0046872">
    <property type="term" value="F:metal ion binding"/>
    <property type="evidence" value="ECO:0007669"/>
    <property type="project" value="UniProtKB-KW"/>
</dbReference>
<evidence type="ECO:0008006" key="4">
    <source>
        <dbReference type="Google" id="ProtNLM"/>
    </source>
</evidence>
<dbReference type="Pfam" id="PF05147">
    <property type="entry name" value="LANC_like"/>
    <property type="match status" value="1"/>
</dbReference>
<evidence type="ECO:0000313" key="3">
    <source>
        <dbReference type="Proteomes" id="UP001251528"/>
    </source>
</evidence>
<dbReference type="PANTHER" id="PTHR12736">
    <property type="entry name" value="LANC-LIKE PROTEIN"/>
    <property type="match status" value="1"/>
</dbReference>
<dbReference type="PANTHER" id="PTHR12736:SF7">
    <property type="entry name" value="LANC-LIKE PROTEIN 3"/>
    <property type="match status" value="1"/>
</dbReference>
<dbReference type="SMART" id="SM01260">
    <property type="entry name" value="LANC_like"/>
    <property type="match status" value="1"/>
</dbReference>
<keyword evidence="1" id="KW-0479">Metal-binding</keyword>
<keyword evidence="3" id="KW-1185">Reference proteome</keyword>
<dbReference type="InterPro" id="IPR012341">
    <property type="entry name" value="6hp_glycosidase-like_sf"/>
</dbReference>
<dbReference type="PRINTS" id="PR01950">
    <property type="entry name" value="LANCSUPER"/>
</dbReference>